<evidence type="ECO:0000256" key="1">
    <source>
        <dbReference type="ARBA" id="ARBA00023054"/>
    </source>
</evidence>
<dbReference type="AlphaFoldDB" id="A0A0J9TDH1"/>
<feature type="region of interest" description="Disordered" evidence="2">
    <location>
        <begin position="241"/>
        <end position="276"/>
    </location>
</feature>
<proteinExistence type="predicted"/>
<organism evidence="3 4">
    <name type="scientific">Plasmodium vivax Mauritania I</name>
    <dbReference type="NCBI Taxonomy" id="1035515"/>
    <lineage>
        <taxon>Eukaryota</taxon>
        <taxon>Sar</taxon>
        <taxon>Alveolata</taxon>
        <taxon>Apicomplexa</taxon>
        <taxon>Aconoidasida</taxon>
        <taxon>Haemosporida</taxon>
        <taxon>Plasmodiidae</taxon>
        <taxon>Plasmodium</taxon>
        <taxon>Plasmodium (Plasmodium)</taxon>
    </lineage>
</organism>
<dbReference type="EMBL" id="KQ235038">
    <property type="protein sequence ID" value="KMZ93515.1"/>
    <property type="molecule type" value="Genomic_DNA"/>
</dbReference>
<feature type="region of interest" description="Disordered" evidence="2">
    <location>
        <begin position="1"/>
        <end position="70"/>
    </location>
</feature>
<feature type="compositionally biased region" description="Basic and acidic residues" evidence="2">
    <location>
        <begin position="591"/>
        <end position="606"/>
    </location>
</feature>
<dbReference type="OrthoDB" id="2152435at2759"/>
<evidence type="ECO:0000313" key="3">
    <source>
        <dbReference type="EMBL" id="KMZ93515.1"/>
    </source>
</evidence>
<evidence type="ECO:0000256" key="2">
    <source>
        <dbReference type="SAM" id="MobiDB-lite"/>
    </source>
</evidence>
<dbReference type="PANTHER" id="PTHR21549">
    <property type="entry name" value="MUTATED IN BLADDER CANCER 1"/>
    <property type="match status" value="1"/>
</dbReference>
<feature type="region of interest" description="Disordered" evidence="2">
    <location>
        <begin position="83"/>
        <end position="140"/>
    </location>
</feature>
<keyword evidence="1" id="KW-0175">Coiled coil</keyword>
<dbReference type="InterPro" id="IPR039902">
    <property type="entry name" value="CCDC148/CCDC112"/>
</dbReference>
<sequence>MKGSYDSFSKDNSDEEQSKHQTQSEKKKMMVKYMSTIEAGMKEGEVNSLKETKSDEGISDGGGEDGEDASYVDSEDHIILTDENGALSGGTGGDPSNNDSPCGNDDDYSVGEGSARSVRSEGSAGSVRSEGRNHLSSGPVRDAHAAGVAHLFRFPRLVLLHPLRFRFYEDLHTFPSYGRLRSAVWSLGRRKKKKKKQNSRVHYRMAVVIEMLTTRVGMAGMHFPQKGPCTKRGEAPMVAKGGRETTGGTHLNVEGGSPHKSGEEGDETPFNTKDNVPNIEQMHMNERRNALFDVEIKDINDWKSKYRQLTSSFRKLEKEMNKTINSEHIEPVTRRSIKQHKDFLDNEYKEWLSVLLKTVSEFKKNIGAHVSELNEKEYLILSKNIFEDFREKYLEESHLNIVLYLTVTKHDIPVDEHVGKYLQGCYESVNTDKTLHSAIQKLLEVNAHIRVIGGRTGTWEEDEHNYFMKVYESNANLGDEVLVGMLKSCMNKSEEEIIEHVSWYKQFLSYNSLKIRCLNSISIVNVNEQRKNDSKVEEKKHMIKKWREKKQQESAIKMKELQDMKKEEMKINKIIRENIKKKKQMIQEQLNSKKEEMKKNKMEKQQKSVLSEESLQRINERNERILQKKVQSNLTLNEENNEREKKTSKQKYMHIQSKLLSNTDNLLRRIESSVETIKNIL</sequence>
<reference evidence="3 4" key="1">
    <citation type="submission" date="2011-08" db="EMBL/GenBank/DDBJ databases">
        <title>The Genome Sequence of Plasmodium vivax Mauritania I.</title>
        <authorList>
            <consortium name="The Broad Institute Genome Sequencing Platform"/>
            <consortium name="The Broad Institute Genome Sequencing Center for Infectious Disease"/>
            <person name="Neafsey D."/>
            <person name="Carlton J."/>
            <person name="Barnwell J."/>
            <person name="Collins W."/>
            <person name="Escalante A."/>
            <person name="Mullikin J."/>
            <person name="Saul A."/>
            <person name="Guigo R."/>
            <person name="Camara F."/>
            <person name="Young S.K."/>
            <person name="Zeng Q."/>
            <person name="Gargeya S."/>
            <person name="Fitzgerald M."/>
            <person name="Haas B."/>
            <person name="Abouelleil A."/>
            <person name="Alvarado L."/>
            <person name="Arachchi H.M."/>
            <person name="Berlin A."/>
            <person name="Brown A."/>
            <person name="Chapman S.B."/>
            <person name="Chen Z."/>
            <person name="Dunbar C."/>
            <person name="Freedman E."/>
            <person name="Gearin G."/>
            <person name="Gellesch M."/>
            <person name="Goldberg J."/>
            <person name="Griggs A."/>
            <person name="Gujja S."/>
            <person name="Heiman D."/>
            <person name="Howarth C."/>
            <person name="Larson L."/>
            <person name="Lui A."/>
            <person name="MacDonald P.J.P."/>
            <person name="Montmayeur A."/>
            <person name="Murphy C."/>
            <person name="Neiman D."/>
            <person name="Pearson M."/>
            <person name="Priest M."/>
            <person name="Roberts A."/>
            <person name="Saif S."/>
            <person name="Shea T."/>
            <person name="Shenoy N."/>
            <person name="Sisk P."/>
            <person name="Stolte C."/>
            <person name="Sykes S."/>
            <person name="Wortman J."/>
            <person name="Nusbaum C."/>
            <person name="Birren B."/>
        </authorList>
    </citation>
    <scope>NUCLEOTIDE SEQUENCE [LARGE SCALE GENOMIC DNA]</scope>
    <source>
        <strain evidence="3 4">Mauritania I</strain>
    </source>
</reference>
<feature type="compositionally biased region" description="Basic and acidic residues" evidence="2">
    <location>
        <begin position="8"/>
        <end position="28"/>
    </location>
</feature>
<dbReference type="Proteomes" id="UP000053776">
    <property type="component" value="Unassembled WGS sequence"/>
</dbReference>
<evidence type="ECO:0000313" key="4">
    <source>
        <dbReference type="Proteomes" id="UP000053776"/>
    </source>
</evidence>
<feature type="region of interest" description="Disordered" evidence="2">
    <location>
        <begin position="591"/>
        <end position="614"/>
    </location>
</feature>
<gene>
    <name evidence="3" type="ORF">PVMG_00961</name>
</gene>
<feature type="compositionally biased region" description="Basic and acidic residues" evidence="2">
    <location>
        <begin position="40"/>
        <end position="56"/>
    </location>
</feature>
<accession>A0A0J9TDH1</accession>
<protein>
    <submittedName>
        <fullName evidence="3">Uncharacterized protein</fullName>
    </submittedName>
</protein>
<name>A0A0J9TDH1_PLAVI</name>
<dbReference type="PANTHER" id="PTHR21549:SF0">
    <property type="entry name" value="COILED-COIL DOMAIN-CONTAINING PROTEIN 112"/>
    <property type="match status" value="1"/>
</dbReference>